<dbReference type="GO" id="GO:0003677">
    <property type="term" value="F:DNA binding"/>
    <property type="evidence" value="ECO:0007669"/>
    <property type="project" value="UniProtKB-KW"/>
</dbReference>
<dbReference type="OrthoDB" id="2143914at2759"/>
<sequence>MWRARLLLIMWSLRHPIFNKSRNWKPKSLECVGDKMGRKPCCTKQGLNRGTLSAQEDKVLINYIQIHGQGKWRDLPLKAGTWSMIAGRLPGRTDNEIKNYWNTNLSKRKKLEESSIPAEPHRVIRTKAVRCTTVVIIPGPHDCNMTVDHNVGALVQEEDNNSTQLIYFDLKELLSSSGSLQANDHQINENGDRNMADGDHLHHHCCLECSKFSYEAMFEDLMDERTTRLSDPFENNDHMMD</sequence>
<evidence type="ECO:0000256" key="3">
    <source>
        <dbReference type="ARBA" id="ARBA00023242"/>
    </source>
</evidence>
<dbReference type="PANTHER" id="PTHR47999:SF80">
    <property type="entry name" value="MYB-RELATED PROTEIN MYB4-LIKE"/>
    <property type="match status" value="1"/>
</dbReference>
<evidence type="ECO:0000256" key="1">
    <source>
        <dbReference type="ARBA" id="ARBA00004123"/>
    </source>
</evidence>
<comment type="caution">
    <text evidence="6">The sequence shown here is derived from an EMBL/GenBank/DDBJ whole genome shotgun (WGS) entry which is preliminary data.</text>
</comment>
<evidence type="ECO:0000256" key="2">
    <source>
        <dbReference type="ARBA" id="ARBA00023125"/>
    </source>
</evidence>
<dbReference type="PROSITE" id="PS51294">
    <property type="entry name" value="HTH_MYB"/>
    <property type="match status" value="1"/>
</dbReference>
<dbReference type="SUPFAM" id="SSF46689">
    <property type="entry name" value="Homeodomain-like"/>
    <property type="match status" value="1"/>
</dbReference>
<organism evidence="6 7">
    <name type="scientific">Acer yangbiense</name>
    <dbReference type="NCBI Taxonomy" id="1000413"/>
    <lineage>
        <taxon>Eukaryota</taxon>
        <taxon>Viridiplantae</taxon>
        <taxon>Streptophyta</taxon>
        <taxon>Embryophyta</taxon>
        <taxon>Tracheophyta</taxon>
        <taxon>Spermatophyta</taxon>
        <taxon>Magnoliopsida</taxon>
        <taxon>eudicotyledons</taxon>
        <taxon>Gunneridae</taxon>
        <taxon>Pentapetalae</taxon>
        <taxon>rosids</taxon>
        <taxon>malvids</taxon>
        <taxon>Sapindales</taxon>
        <taxon>Sapindaceae</taxon>
        <taxon>Hippocastanoideae</taxon>
        <taxon>Acereae</taxon>
        <taxon>Acer</taxon>
    </lineage>
</organism>
<dbReference type="EMBL" id="VAHF01000005">
    <property type="protein sequence ID" value="TXG61635.1"/>
    <property type="molecule type" value="Genomic_DNA"/>
</dbReference>
<dbReference type="InterPro" id="IPR017930">
    <property type="entry name" value="Myb_dom"/>
</dbReference>
<keyword evidence="2" id="KW-0238">DNA-binding</keyword>
<dbReference type="Proteomes" id="UP000323000">
    <property type="component" value="Chromosome 5"/>
</dbReference>
<dbReference type="CDD" id="cd00167">
    <property type="entry name" value="SANT"/>
    <property type="match status" value="1"/>
</dbReference>
<feature type="domain" description="HTH myb-type" evidence="5">
    <location>
        <begin position="44"/>
        <end position="109"/>
    </location>
</feature>
<dbReference type="GO" id="GO:0005634">
    <property type="term" value="C:nucleus"/>
    <property type="evidence" value="ECO:0007669"/>
    <property type="project" value="UniProtKB-SubCell"/>
</dbReference>
<keyword evidence="7" id="KW-1185">Reference proteome</keyword>
<feature type="domain" description="Myb-like" evidence="4">
    <location>
        <begin position="44"/>
        <end position="105"/>
    </location>
</feature>
<evidence type="ECO:0000259" key="5">
    <source>
        <dbReference type="PROSITE" id="PS51294"/>
    </source>
</evidence>
<evidence type="ECO:0000259" key="4">
    <source>
        <dbReference type="PROSITE" id="PS50090"/>
    </source>
</evidence>
<dbReference type="InterPro" id="IPR001005">
    <property type="entry name" value="SANT/Myb"/>
</dbReference>
<dbReference type="SMART" id="SM00717">
    <property type="entry name" value="SANT"/>
    <property type="match status" value="1"/>
</dbReference>
<dbReference type="PROSITE" id="PS50090">
    <property type="entry name" value="MYB_LIKE"/>
    <property type="match status" value="1"/>
</dbReference>
<protein>
    <submittedName>
        <fullName evidence="6">Uncharacterized protein</fullName>
    </submittedName>
</protein>
<accession>A0A5C7HXS4</accession>
<dbReference type="InterPro" id="IPR015495">
    <property type="entry name" value="Myb_TF_plants"/>
</dbReference>
<name>A0A5C7HXS4_9ROSI</name>
<comment type="subcellular location">
    <subcellularLocation>
        <location evidence="1">Nucleus</location>
    </subcellularLocation>
</comment>
<dbReference type="Gene3D" id="1.10.10.60">
    <property type="entry name" value="Homeodomain-like"/>
    <property type="match status" value="1"/>
</dbReference>
<dbReference type="AlphaFoldDB" id="A0A5C7HXS4"/>
<gene>
    <name evidence="6" type="ORF">EZV62_012998</name>
</gene>
<dbReference type="PANTHER" id="PTHR47999">
    <property type="entry name" value="TRANSCRIPTION FACTOR MYB8-RELATED-RELATED"/>
    <property type="match status" value="1"/>
</dbReference>
<dbReference type="Pfam" id="PF00249">
    <property type="entry name" value="Myb_DNA-binding"/>
    <property type="match status" value="1"/>
</dbReference>
<evidence type="ECO:0000313" key="7">
    <source>
        <dbReference type="Proteomes" id="UP000323000"/>
    </source>
</evidence>
<keyword evidence="3" id="KW-0539">Nucleus</keyword>
<reference evidence="7" key="1">
    <citation type="journal article" date="2019" name="Gigascience">
        <title>De novo genome assembly of the endangered Acer yangbiense, a plant species with extremely small populations endemic to Yunnan Province, China.</title>
        <authorList>
            <person name="Yang J."/>
            <person name="Wariss H.M."/>
            <person name="Tao L."/>
            <person name="Zhang R."/>
            <person name="Yun Q."/>
            <person name="Hollingsworth P."/>
            <person name="Dao Z."/>
            <person name="Luo G."/>
            <person name="Guo H."/>
            <person name="Ma Y."/>
            <person name="Sun W."/>
        </authorList>
    </citation>
    <scope>NUCLEOTIDE SEQUENCE [LARGE SCALE GENOMIC DNA]</scope>
    <source>
        <strain evidence="7">cv. Malutang</strain>
    </source>
</reference>
<dbReference type="InterPro" id="IPR009057">
    <property type="entry name" value="Homeodomain-like_sf"/>
</dbReference>
<evidence type="ECO:0000313" key="6">
    <source>
        <dbReference type="EMBL" id="TXG61635.1"/>
    </source>
</evidence>
<proteinExistence type="predicted"/>